<keyword evidence="1" id="KW-0732">Signal</keyword>
<sequence length="91" mass="10208">MAWCMKNIGEGLLGASKVLICLCLVTLLVLSSEEMGSDACEKAWSQTWDNDTSCIFRGTCNKPCRRENFDSGICKEINYCMCYRNCTTESI</sequence>
<organism evidence="2 3">
    <name type="scientific">Triticum turgidum subsp. durum</name>
    <name type="common">Durum wheat</name>
    <name type="synonym">Triticum durum</name>
    <dbReference type="NCBI Taxonomy" id="4567"/>
    <lineage>
        <taxon>Eukaryota</taxon>
        <taxon>Viridiplantae</taxon>
        <taxon>Streptophyta</taxon>
        <taxon>Embryophyta</taxon>
        <taxon>Tracheophyta</taxon>
        <taxon>Spermatophyta</taxon>
        <taxon>Magnoliopsida</taxon>
        <taxon>Liliopsida</taxon>
        <taxon>Poales</taxon>
        <taxon>Poaceae</taxon>
        <taxon>BOP clade</taxon>
        <taxon>Pooideae</taxon>
        <taxon>Triticodae</taxon>
        <taxon>Triticeae</taxon>
        <taxon>Triticinae</taxon>
        <taxon>Triticum</taxon>
    </lineage>
</organism>
<dbReference type="Proteomes" id="UP000324705">
    <property type="component" value="Chromosome 2A"/>
</dbReference>
<dbReference type="OMA" id="NDTSCIF"/>
<protein>
    <recommendedName>
        <fullName evidence="4">Knottin scorpion toxin-like domain-containing protein</fullName>
    </recommendedName>
</protein>
<dbReference type="AlphaFoldDB" id="A0A9R1NGP8"/>
<feature type="chain" id="PRO_5040275200" description="Knottin scorpion toxin-like domain-containing protein" evidence="1">
    <location>
        <begin position="32"/>
        <end position="91"/>
    </location>
</feature>
<evidence type="ECO:0000313" key="2">
    <source>
        <dbReference type="EMBL" id="VAH24628.1"/>
    </source>
</evidence>
<dbReference type="Gramene" id="TRITD2Av1G006220.1">
    <property type="protein sequence ID" value="TRITD2Av1G006220.1"/>
    <property type="gene ID" value="TRITD2Av1G006220"/>
</dbReference>
<feature type="signal peptide" evidence="1">
    <location>
        <begin position="1"/>
        <end position="31"/>
    </location>
</feature>
<name>A0A9R1NGP8_TRITD</name>
<proteinExistence type="predicted"/>
<evidence type="ECO:0000313" key="3">
    <source>
        <dbReference type="Proteomes" id="UP000324705"/>
    </source>
</evidence>
<accession>A0A9R1NGP8</accession>
<gene>
    <name evidence="2" type="ORF">TRITD_2Av1G006220</name>
</gene>
<reference evidence="2 3" key="1">
    <citation type="submission" date="2017-09" db="EMBL/GenBank/DDBJ databases">
        <authorList>
            <consortium name="International Durum Wheat Genome Sequencing Consortium (IDWGSC)"/>
            <person name="Milanesi L."/>
        </authorList>
    </citation>
    <scope>NUCLEOTIDE SEQUENCE [LARGE SCALE GENOMIC DNA]</scope>
    <source>
        <strain evidence="3">cv. Svevo</strain>
    </source>
</reference>
<dbReference type="InterPro" id="IPR036574">
    <property type="entry name" value="Scorpion_toxin-like_sf"/>
</dbReference>
<keyword evidence="3" id="KW-1185">Reference proteome</keyword>
<dbReference type="EMBL" id="LT934113">
    <property type="protein sequence ID" value="VAH24628.1"/>
    <property type="molecule type" value="Genomic_DNA"/>
</dbReference>
<evidence type="ECO:0000256" key="1">
    <source>
        <dbReference type="SAM" id="SignalP"/>
    </source>
</evidence>
<dbReference type="Gene3D" id="3.30.30.10">
    <property type="entry name" value="Knottin, scorpion toxin-like"/>
    <property type="match status" value="1"/>
</dbReference>
<evidence type="ECO:0008006" key="4">
    <source>
        <dbReference type="Google" id="ProtNLM"/>
    </source>
</evidence>